<dbReference type="AlphaFoldDB" id="A0A1A9WKR8"/>
<name>A0A1A9WKR8_9MUSC</name>
<dbReference type="Proteomes" id="UP000091820">
    <property type="component" value="Unassembled WGS sequence"/>
</dbReference>
<evidence type="ECO:0000313" key="2">
    <source>
        <dbReference type="Proteomes" id="UP000091820"/>
    </source>
</evidence>
<protein>
    <submittedName>
        <fullName evidence="1">Uncharacterized protein</fullName>
    </submittedName>
</protein>
<dbReference type="EnsemblMetazoa" id="GBRI023255-RA">
    <property type="protein sequence ID" value="GBRI023255-PA"/>
    <property type="gene ID" value="GBRI023255"/>
</dbReference>
<organism evidence="1 2">
    <name type="scientific">Glossina brevipalpis</name>
    <dbReference type="NCBI Taxonomy" id="37001"/>
    <lineage>
        <taxon>Eukaryota</taxon>
        <taxon>Metazoa</taxon>
        <taxon>Ecdysozoa</taxon>
        <taxon>Arthropoda</taxon>
        <taxon>Hexapoda</taxon>
        <taxon>Insecta</taxon>
        <taxon>Pterygota</taxon>
        <taxon>Neoptera</taxon>
        <taxon>Endopterygota</taxon>
        <taxon>Diptera</taxon>
        <taxon>Brachycera</taxon>
        <taxon>Muscomorpha</taxon>
        <taxon>Hippoboscoidea</taxon>
        <taxon>Glossinidae</taxon>
        <taxon>Glossina</taxon>
    </lineage>
</organism>
<accession>A0A1A9WKR8</accession>
<reference evidence="2" key="1">
    <citation type="submission" date="2014-03" db="EMBL/GenBank/DDBJ databases">
        <authorList>
            <person name="Aksoy S."/>
            <person name="Warren W."/>
            <person name="Wilson R.K."/>
        </authorList>
    </citation>
    <scope>NUCLEOTIDE SEQUENCE [LARGE SCALE GENOMIC DNA]</scope>
    <source>
        <strain evidence="2">IAEA</strain>
    </source>
</reference>
<sequence length="255" mass="28693">MRITGCGASRDCPTMCIIGCGASRDCLTMCIIDCGPSRDCLSMCIIGCGASKDFQVQIVLPCVLLAAVHVEITICINGRDANRDCQVQVLNKSSLICLNIGNLHRFTIEVKIFHNNCAIVHDCNNDKSNVSFLTMSGVLYGPRHATVLQETLATGTSSNYNNQQKALQYTSILTICTDDEEKMKIFKIVPQKMKINYNRDMNYIIKLLKEISTNVLTQRFVCMNFKAFMPLAIYNNISFHIEYIIHHKLDIHIRK</sequence>
<dbReference type="VEuPathDB" id="VectorBase:GBRI023255"/>
<keyword evidence="2" id="KW-1185">Reference proteome</keyword>
<proteinExistence type="predicted"/>
<evidence type="ECO:0000313" key="1">
    <source>
        <dbReference type="EnsemblMetazoa" id="GBRI023255-PA"/>
    </source>
</evidence>
<reference evidence="1" key="2">
    <citation type="submission" date="2020-05" db="UniProtKB">
        <authorList>
            <consortium name="EnsemblMetazoa"/>
        </authorList>
    </citation>
    <scope>IDENTIFICATION</scope>
    <source>
        <strain evidence="1">IAEA</strain>
    </source>
</reference>